<dbReference type="PANTHER" id="PTHR42915">
    <property type="entry name" value="HYPOTHETICAL 460 KDA PROTEIN IN FEUA-SIGW INTERGENIC REGION [PRECURSOR]"/>
    <property type="match status" value="1"/>
</dbReference>
<dbReference type="PANTHER" id="PTHR42915:SF1">
    <property type="entry name" value="PEPTIDOGLYCAN BETA-N-ACETYLMURAMIDASE NAMZ"/>
    <property type="match status" value="1"/>
</dbReference>
<evidence type="ECO:0000313" key="4">
    <source>
        <dbReference type="EMBL" id="MBD3930780.1"/>
    </source>
</evidence>
<feature type="signal peptide" evidence="1">
    <location>
        <begin position="1"/>
        <end position="19"/>
    </location>
</feature>
<dbReference type="Proteomes" id="UP000632289">
    <property type="component" value="Unassembled WGS sequence"/>
</dbReference>
<keyword evidence="5" id="KW-1185">Reference proteome</keyword>
<feature type="domain" description="Peptidoglycan beta-N-acetylmuramidase NamZ N-terminal" evidence="2">
    <location>
        <begin position="62"/>
        <end position="270"/>
    </location>
</feature>
<evidence type="ECO:0000256" key="1">
    <source>
        <dbReference type="SAM" id="SignalP"/>
    </source>
</evidence>
<dbReference type="EMBL" id="JACXYU010000001">
    <property type="protein sequence ID" value="MBD3930780.1"/>
    <property type="molecule type" value="Genomic_DNA"/>
</dbReference>
<comment type="caution">
    <text evidence="4">The sequence shown here is derived from an EMBL/GenBank/DDBJ whole genome shotgun (WGS) entry which is preliminary data.</text>
</comment>
<evidence type="ECO:0000259" key="3">
    <source>
        <dbReference type="Pfam" id="PF20732"/>
    </source>
</evidence>
<dbReference type="Pfam" id="PF07075">
    <property type="entry name" value="NamZ_N"/>
    <property type="match status" value="1"/>
</dbReference>
<protein>
    <submittedName>
        <fullName evidence="4">DUF1343 domain-containing protein</fullName>
    </submittedName>
</protein>
<dbReference type="PROSITE" id="PS51318">
    <property type="entry name" value="TAT"/>
    <property type="match status" value="1"/>
</dbReference>
<sequence>MRRRSLLTGSAVLAGPVAAAGALGSPAAAAPADPARRPPGRVRTGFDALRRSGYASLAGQRVGVISNPTGVDARLRHVVDVMAGDGQVDLVAVLGPEHGFRGTSQAGQGEDFFVDEKTGLPVYNAYNSAATLRELFTELRLDTVVFDIQDVGARFYTYIWTMYLAIEAAAVLGLRFVVLDRPNPLSGRAAHGPVLQPRNASFVGLKPIAQQHGMTVGELAGLFNDVYVPQATGGRRADLHVERLSGWRRRDRYDATGLPWVAPSPNMPTAATAQLYVGTCYLEATALSEGRGTTLPFHLLGAPGLDHRWQEALTERSLPGAAFREAYFKPTFSKWAGRTCGGVEVQVTDPDAFDPIRTALALVIDQRRLFPSYGWRDQDGGDSYWLDRLSGDREVRLAVERGADLDDVTALWQDDLRAFRRLRRSYLLYR</sequence>
<proteinExistence type="predicted"/>
<dbReference type="InterPro" id="IPR048503">
    <property type="entry name" value="NamZ_C"/>
</dbReference>
<dbReference type="Pfam" id="PF20732">
    <property type="entry name" value="NamZ_C"/>
    <property type="match status" value="1"/>
</dbReference>
<dbReference type="InterPro" id="IPR008302">
    <property type="entry name" value="NamZ"/>
</dbReference>
<reference evidence="4" key="1">
    <citation type="submission" date="2020-09" db="EMBL/GenBank/DDBJ databases">
        <title>Secondary metabolite and genome analysis of marine Streptomyces chumphonensis KK1-2T.</title>
        <authorList>
            <person name="Phongsopitanun W."/>
            <person name="Kanchanasin P."/>
            <person name="Pittayakhajonwut P."/>
            <person name="Suwanborirux K."/>
            <person name="Tanasupawat S."/>
        </authorList>
    </citation>
    <scope>NUCLEOTIDE SEQUENCE</scope>
    <source>
        <strain evidence="4">KK1-2</strain>
    </source>
</reference>
<dbReference type="InterPro" id="IPR006311">
    <property type="entry name" value="TAT_signal"/>
</dbReference>
<gene>
    <name evidence="4" type="ORF">IF129_04265</name>
</gene>
<keyword evidence="1" id="KW-0732">Signal</keyword>
<dbReference type="RefSeq" id="WP_191208014.1">
    <property type="nucleotide sequence ID" value="NZ_BAABKL010000039.1"/>
</dbReference>
<dbReference type="Gene3D" id="3.40.50.12170">
    <property type="entry name" value="Uncharacterised protein PF07075, DUF1343"/>
    <property type="match status" value="1"/>
</dbReference>
<evidence type="ECO:0000313" key="5">
    <source>
        <dbReference type="Proteomes" id="UP000632289"/>
    </source>
</evidence>
<evidence type="ECO:0000259" key="2">
    <source>
        <dbReference type="Pfam" id="PF07075"/>
    </source>
</evidence>
<dbReference type="InterPro" id="IPR048502">
    <property type="entry name" value="NamZ_N"/>
</dbReference>
<feature type="chain" id="PRO_5039065083" evidence="1">
    <location>
        <begin position="20"/>
        <end position="430"/>
    </location>
</feature>
<dbReference type="PIRSF" id="PIRSF016719">
    <property type="entry name" value="UCP016719"/>
    <property type="match status" value="1"/>
</dbReference>
<dbReference type="GO" id="GO:0033922">
    <property type="term" value="F:peptidoglycan beta-N-acetylmuramidase activity"/>
    <property type="evidence" value="ECO:0007669"/>
    <property type="project" value="InterPro"/>
</dbReference>
<name>A0A927IBE1_9ACTN</name>
<dbReference type="Gene3D" id="3.90.1150.140">
    <property type="match status" value="1"/>
</dbReference>
<organism evidence="4 5">
    <name type="scientific">Streptomyces chumphonensis</name>
    <dbReference type="NCBI Taxonomy" id="1214925"/>
    <lineage>
        <taxon>Bacteria</taxon>
        <taxon>Bacillati</taxon>
        <taxon>Actinomycetota</taxon>
        <taxon>Actinomycetes</taxon>
        <taxon>Kitasatosporales</taxon>
        <taxon>Streptomycetaceae</taxon>
        <taxon>Streptomyces</taxon>
    </lineage>
</organism>
<dbReference type="AlphaFoldDB" id="A0A927IBE1"/>
<accession>A0A927IBE1</accession>
<feature type="domain" description="Peptidoglycan beta-N-acetylmuramidase NamZ C-terminal" evidence="3">
    <location>
        <begin position="275"/>
        <end position="429"/>
    </location>
</feature>